<dbReference type="PANTHER" id="PTHR12110">
    <property type="entry name" value="HYDROXYPYRUVATE ISOMERASE"/>
    <property type="match status" value="1"/>
</dbReference>
<dbReference type="Proteomes" id="UP000199092">
    <property type="component" value="Chromosome I"/>
</dbReference>
<dbReference type="EMBL" id="LT629749">
    <property type="protein sequence ID" value="SDT41968.1"/>
    <property type="molecule type" value="Genomic_DNA"/>
</dbReference>
<protein>
    <submittedName>
        <fullName evidence="2">Sugar phosphate isomerase/epimerase</fullName>
    </submittedName>
</protein>
<proteinExistence type="predicted"/>
<dbReference type="Gene3D" id="3.20.20.150">
    <property type="entry name" value="Divalent-metal-dependent TIM barrel enzymes"/>
    <property type="match status" value="1"/>
</dbReference>
<dbReference type="SUPFAM" id="SSF51658">
    <property type="entry name" value="Xylose isomerase-like"/>
    <property type="match status" value="1"/>
</dbReference>
<evidence type="ECO:0000313" key="2">
    <source>
        <dbReference type="EMBL" id="SDT41968.1"/>
    </source>
</evidence>
<keyword evidence="2" id="KW-0413">Isomerase</keyword>
<dbReference type="InterPro" id="IPR036237">
    <property type="entry name" value="Xyl_isomerase-like_sf"/>
</dbReference>
<feature type="domain" description="Xylose isomerase-like TIM barrel" evidence="1">
    <location>
        <begin position="38"/>
        <end position="287"/>
    </location>
</feature>
<dbReference type="Pfam" id="PF01261">
    <property type="entry name" value="AP_endonuc_2"/>
    <property type="match status" value="1"/>
</dbReference>
<dbReference type="GO" id="GO:0016853">
    <property type="term" value="F:isomerase activity"/>
    <property type="evidence" value="ECO:0007669"/>
    <property type="project" value="UniProtKB-KW"/>
</dbReference>
<dbReference type="STRING" id="546871.SAMN04488543_4279"/>
<reference evidence="2 3" key="1">
    <citation type="submission" date="2016-10" db="EMBL/GenBank/DDBJ databases">
        <authorList>
            <person name="de Groot N.N."/>
        </authorList>
    </citation>
    <scope>NUCLEOTIDE SEQUENCE [LARGE SCALE GENOMIC DNA]</scope>
    <source>
        <strain evidence="2 3">DSM 21741</strain>
    </source>
</reference>
<dbReference type="InterPro" id="IPR013022">
    <property type="entry name" value="Xyl_isomerase-like_TIM-brl"/>
</dbReference>
<keyword evidence="3" id="KW-1185">Reference proteome</keyword>
<organism evidence="2 3">
    <name type="scientific">Friedmanniella luteola</name>
    <dbReference type="NCBI Taxonomy" id="546871"/>
    <lineage>
        <taxon>Bacteria</taxon>
        <taxon>Bacillati</taxon>
        <taxon>Actinomycetota</taxon>
        <taxon>Actinomycetes</taxon>
        <taxon>Propionibacteriales</taxon>
        <taxon>Nocardioidaceae</taxon>
        <taxon>Friedmanniella</taxon>
    </lineage>
</organism>
<dbReference type="AlphaFoldDB" id="A0A1H2A7M5"/>
<evidence type="ECO:0000313" key="3">
    <source>
        <dbReference type="Proteomes" id="UP000199092"/>
    </source>
</evidence>
<dbReference type="RefSeq" id="WP_231930217.1">
    <property type="nucleotide sequence ID" value="NZ_LT629749.1"/>
</dbReference>
<sequence length="344" mass="37103">MVTGSPTPREVFFSFFMFTADLHPDDRSYTEVIARHVKELTALGYDGFDLPVPPPAAALDPDAELAGYVGLKRALDDLGLGDVRFSTNVAVTRTFDPSSPYREQRDAASAYLRSRVDITAALGGTLMAGPVIFPYNVYPTTDAGEPLWSDALQAWARPRYGWAREVLEQLGDYAGERGVTIGIEPVDHWEQAACNLVGDVADFLEGYDSPNVGACIDGAHVVLGSEGPEAFRRAVARLAPQGQISTIHVSAPDRGQLADSWIPWAGFLEPLLPVYDGPLLIEVFNAIPAFVNSFRLTRPLFWVPGQDEPVAGVPDAYTVAGEAVERLHAELVALGDRPAAPLAG</sequence>
<evidence type="ECO:0000259" key="1">
    <source>
        <dbReference type="Pfam" id="PF01261"/>
    </source>
</evidence>
<dbReference type="InterPro" id="IPR050312">
    <property type="entry name" value="IolE/XylAMocC-like"/>
</dbReference>
<gene>
    <name evidence="2" type="ORF">SAMN04488543_4279</name>
</gene>
<name>A0A1H2A7M5_9ACTN</name>
<accession>A0A1H2A7M5</accession>